<comment type="caution">
    <text evidence="3">The sequence shown here is derived from an EMBL/GenBank/DDBJ whole genome shotgun (WGS) entry which is preliminary data.</text>
</comment>
<evidence type="ECO:0000256" key="1">
    <source>
        <dbReference type="SAM" id="Coils"/>
    </source>
</evidence>
<dbReference type="EMBL" id="BAAAZE010000013">
    <property type="protein sequence ID" value="GAA4030637.1"/>
    <property type="molecule type" value="Genomic_DNA"/>
</dbReference>
<keyword evidence="2" id="KW-0732">Signal</keyword>
<dbReference type="InterPro" id="IPR045748">
    <property type="entry name" value="DcaP"/>
</dbReference>
<dbReference type="Proteomes" id="UP001501353">
    <property type="component" value="Unassembled WGS sequence"/>
</dbReference>
<dbReference type="RefSeq" id="WP_344764646.1">
    <property type="nucleotide sequence ID" value="NZ_BAAAZE010000013.1"/>
</dbReference>
<dbReference type="Pfam" id="PF19577">
    <property type="entry name" value="DcaP"/>
    <property type="match status" value="1"/>
</dbReference>
<feature type="chain" id="PRO_5046492869" evidence="2">
    <location>
        <begin position="26"/>
        <end position="487"/>
    </location>
</feature>
<evidence type="ECO:0000313" key="3">
    <source>
        <dbReference type="EMBL" id="GAA4030637.1"/>
    </source>
</evidence>
<organism evidence="3 4">
    <name type="scientific">Actimicrobium antarcticum</name>
    <dbReference type="NCBI Taxonomy" id="1051899"/>
    <lineage>
        <taxon>Bacteria</taxon>
        <taxon>Pseudomonadati</taxon>
        <taxon>Pseudomonadota</taxon>
        <taxon>Betaproteobacteria</taxon>
        <taxon>Burkholderiales</taxon>
        <taxon>Oxalobacteraceae</taxon>
        <taxon>Actimicrobium</taxon>
    </lineage>
</organism>
<reference evidence="4" key="1">
    <citation type="journal article" date="2019" name="Int. J. Syst. Evol. Microbiol.">
        <title>The Global Catalogue of Microorganisms (GCM) 10K type strain sequencing project: providing services to taxonomists for standard genome sequencing and annotation.</title>
        <authorList>
            <consortium name="The Broad Institute Genomics Platform"/>
            <consortium name="The Broad Institute Genome Sequencing Center for Infectious Disease"/>
            <person name="Wu L."/>
            <person name="Ma J."/>
        </authorList>
    </citation>
    <scope>NUCLEOTIDE SEQUENCE [LARGE SCALE GENOMIC DNA]</scope>
    <source>
        <strain evidence="4">JCM 16673</strain>
    </source>
</reference>
<dbReference type="SUPFAM" id="SSF56935">
    <property type="entry name" value="Porins"/>
    <property type="match status" value="1"/>
</dbReference>
<keyword evidence="1" id="KW-0175">Coiled coil</keyword>
<feature type="coiled-coil region" evidence="1">
    <location>
        <begin position="24"/>
        <end position="51"/>
    </location>
</feature>
<protein>
    <submittedName>
        <fullName evidence="3">DcaP family trimeric outer membrane transporter</fullName>
    </submittedName>
</protein>
<evidence type="ECO:0000256" key="2">
    <source>
        <dbReference type="SAM" id="SignalP"/>
    </source>
</evidence>
<sequence length="487" mass="53090">MYLKRTTLSTAILLSLAAVSLPSQAQTAKDFKEMRAEMKRLREELDALKAVKAAPVVVAAPVAAAPAPAPAPLNTELADRVEQVELRAKDAVVVGDIPNSFRLPNSETSLRIYGFAELNMVHEFKADNTDTDYASFVPYAPLNGSAGANKSGRTYVHARTSRLGIEASTPTQYGPMGIKIEGDFNNEPRTGNAAVSGSIASIYTQQATNSYDFRLRQAYGTFGGLLIGQTWSTFMDVDNAPETVDFNGPIGSTFIRQPMIRYAYPTKDYGTFTVAAENSVSYVLDKTGSVTTAGFSRVPDLVGRWDKPFDFGAVSFRVVSHEHRLDDGAGVKASRRGFGVAASGMYKTVGDDFLTWNVTGGTGIGRYFNYIEGAFYDPAANRILMEKALGIVVGYQIKASPTLRYNASVGAQKNYNNEYTEFARANGLDSGRYGVNETVWQSHLGFIWNPVKNVDIGTEFVFGKRKTLAGETGEMSRLDFSAKYNFN</sequence>
<feature type="signal peptide" evidence="2">
    <location>
        <begin position="1"/>
        <end position="25"/>
    </location>
</feature>
<gene>
    <name evidence="3" type="ORF">GCM10022212_31250</name>
</gene>
<keyword evidence="4" id="KW-1185">Reference proteome</keyword>
<evidence type="ECO:0000313" key="4">
    <source>
        <dbReference type="Proteomes" id="UP001501353"/>
    </source>
</evidence>
<name>A0ABP7TSK1_9BURK</name>
<accession>A0ABP7TSK1</accession>
<proteinExistence type="predicted"/>